<feature type="region of interest" description="Disordered" evidence="9">
    <location>
        <begin position="216"/>
        <end position="281"/>
    </location>
</feature>
<proteinExistence type="inferred from homology"/>
<evidence type="ECO:0000256" key="1">
    <source>
        <dbReference type="ARBA" id="ARBA00002773"/>
    </source>
</evidence>
<comment type="caution">
    <text evidence="10">The sequence shown here is derived from an EMBL/GenBank/DDBJ whole genome shotgun (WGS) entry which is preliminary data.</text>
</comment>
<evidence type="ECO:0000256" key="3">
    <source>
        <dbReference type="ARBA" id="ARBA00006916"/>
    </source>
</evidence>
<keyword evidence="7" id="KW-0175">Coiled coil</keyword>
<feature type="compositionally biased region" description="Acidic residues" evidence="9">
    <location>
        <begin position="268"/>
        <end position="281"/>
    </location>
</feature>
<protein>
    <recommendedName>
        <fullName evidence="4">rRNA-processing protein EFG1</fullName>
    </recommendedName>
    <alternativeName>
        <fullName evidence="5">rRNA-processing protein efg1</fullName>
    </alternativeName>
</protein>
<feature type="region of interest" description="Disordered" evidence="9">
    <location>
        <begin position="164"/>
        <end position="196"/>
    </location>
</feature>
<comment type="subcellular location">
    <subcellularLocation>
        <location evidence="2">Nucleus</location>
        <location evidence="2">Nucleolus</location>
    </subcellularLocation>
</comment>
<gene>
    <name evidence="10" type="ORF">NPX13_g8721</name>
</gene>
<evidence type="ECO:0000313" key="10">
    <source>
        <dbReference type="EMBL" id="KAJ3562025.1"/>
    </source>
</evidence>
<evidence type="ECO:0000256" key="7">
    <source>
        <dbReference type="ARBA" id="ARBA00023054"/>
    </source>
</evidence>
<comment type="function">
    <text evidence="1">Involved in rRNA processing.</text>
</comment>
<accession>A0A9W8TI45</accession>
<feature type="region of interest" description="Disordered" evidence="9">
    <location>
        <begin position="1"/>
        <end position="45"/>
    </location>
</feature>
<keyword evidence="8" id="KW-0539">Nucleus</keyword>
<evidence type="ECO:0000256" key="5">
    <source>
        <dbReference type="ARBA" id="ARBA00019827"/>
    </source>
</evidence>
<dbReference type="PANTHER" id="PTHR33911:SF1">
    <property type="entry name" value="RRNA-PROCESSING PROTEIN EFG1"/>
    <property type="match status" value="1"/>
</dbReference>
<dbReference type="GO" id="GO:0005730">
    <property type="term" value="C:nucleolus"/>
    <property type="evidence" value="ECO:0007669"/>
    <property type="project" value="UniProtKB-SubCell"/>
</dbReference>
<dbReference type="InterPro" id="IPR019310">
    <property type="entry name" value="Efg1"/>
</dbReference>
<keyword evidence="6" id="KW-0698">rRNA processing</keyword>
<dbReference type="VEuPathDB" id="FungiDB:F4678DRAFT_70530"/>
<evidence type="ECO:0000256" key="2">
    <source>
        <dbReference type="ARBA" id="ARBA00004604"/>
    </source>
</evidence>
<evidence type="ECO:0000256" key="6">
    <source>
        <dbReference type="ARBA" id="ARBA00022552"/>
    </source>
</evidence>
<evidence type="ECO:0000256" key="9">
    <source>
        <dbReference type="SAM" id="MobiDB-lite"/>
    </source>
</evidence>
<reference evidence="10" key="1">
    <citation type="submission" date="2022-07" db="EMBL/GenBank/DDBJ databases">
        <title>Genome Sequence of Xylaria arbuscula.</title>
        <authorList>
            <person name="Buettner E."/>
        </authorList>
    </citation>
    <scope>NUCLEOTIDE SEQUENCE</scope>
    <source>
        <strain evidence="10">VT107</strain>
    </source>
</reference>
<keyword evidence="11" id="KW-1185">Reference proteome</keyword>
<sequence>MSSKRKYSEFDPGHPATGEARERAFSHQGSKFKKRRSTAGDKPTSVNWLKKRARTIERRLNRKDSLPANVQHELEKELDHHKQKLNHLADGKKRGAMIKKYHMVRFFERKKADRRAKQLRTQLETTEDVEERRKLQADLHVAEIDSLYARYFPHRERYVSLYPVSSSGAEGGEDTAKKEDGSTATRSLPTERPPLWSVIEKAAKKGSSALVQIQERRLAPDSNANLTNLSKKHADAEGKPSSTTESESFRQGKGKGKQQQALEPADLSGDEESDGGFFEEG</sequence>
<name>A0A9W8TI45_9PEZI</name>
<evidence type="ECO:0000256" key="8">
    <source>
        <dbReference type="ARBA" id="ARBA00023242"/>
    </source>
</evidence>
<dbReference type="EMBL" id="JANPWZ010001967">
    <property type="protein sequence ID" value="KAJ3562025.1"/>
    <property type="molecule type" value="Genomic_DNA"/>
</dbReference>
<dbReference type="PANTHER" id="PTHR33911">
    <property type="entry name" value="RRNA-PROCESSING PROTEIN EFG1"/>
    <property type="match status" value="1"/>
</dbReference>
<evidence type="ECO:0000313" key="11">
    <source>
        <dbReference type="Proteomes" id="UP001148614"/>
    </source>
</evidence>
<dbReference type="InterPro" id="IPR050786">
    <property type="entry name" value="EFG1_rRNA-proc"/>
</dbReference>
<evidence type="ECO:0000256" key="4">
    <source>
        <dbReference type="ARBA" id="ARBA00018689"/>
    </source>
</evidence>
<comment type="similarity">
    <text evidence="3">Belongs to the EFG1 family.</text>
</comment>
<dbReference type="AlphaFoldDB" id="A0A9W8TI45"/>
<organism evidence="10 11">
    <name type="scientific">Xylaria arbuscula</name>
    <dbReference type="NCBI Taxonomy" id="114810"/>
    <lineage>
        <taxon>Eukaryota</taxon>
        <taxon>Fungi</taxon>
        <taxon>Dikarya</taxon>
        <taxon>Ascomycota</taxon>
        <taxon>Pezizomycotina</taxon>
        <taxon>Sordariomycetes</taxon>
        <taxon>Xylariomycetidae</taxon>
        <taxon>Xylariales</taxon>
        <taxon>Xylariaceae</taxon>
        <taxon>Xylaria</taxon>
    </lineage>
</organism>
<dbReference type="GO" id="GO:0030688">
    <property type="term" value="C:preribosome, small subunit precursor"/>
    <property type="evidence" value="ECO:0007669"/>
    <property type="project" value="TreeGrafter"/>
</dbReference>
<dbReference type="GO" id="GO:0000462">
    <property type="term" value="P:maturation of SSU-rRNA from tricistronic rRNA transcript (SSU-rRNA, 5.8S rRNA, LSU-rRNA)"/>
    <property type="evidence" value="ECO:0007669"/>
    <property type="project" value="TreeGrafter"/>
</dbReference>
<dbReference type="Pfam" id="PF10153">
    <property type="entry name" value="Efg1"/>
    <property type="match status" value="1"/>
</dbReference>
<dbReference type="Proteomes" id="UP001148614">
    <property type="component" value="Unassembled WGS sequence"/>
</dbReference>
<feature type="compositionally biased region" description="Basic and acidic residues" evidence="9">
    <location>
        <begin position="1"/>
        <end position="12"/>
    </location>
</feature>